<evidence type="ECO:0000256" key="4">
    <source>
        <dbReference type="ARBA" id="ARBA00017712"/>
    </source>
</evidence>
<dbReference type="Pfam" id="PF02100">
    <property type="entry name" value="ODC_AZ"/>
    <property type="match status" value="1"/>
</dbReference>
<keyword evidence="7" id="KW-1185">Reference proteome</keyword>
<dbReference type="RefSeq" id="XP_040701615.1">
    <property type="nucleotide sequence ID" value="XM_040842302.1"/>
</dbReference>
<evidence type="ECO:0000256" key="5">
    <source>
        <dbReference type="ARBA" id="ARBA00022758"/>
    </source>
</evidence>
<dbReference type="AlphaFoldDB" id="A0A1L9TEG1"/>
<evidence type="ECO:0000256" key="3">
    <source>
        <dbReference type="ARBA" id="ARBA00011486"/>
    </source>
</evidence>
<comment type="subunit">
    <text evidence="3">Interacts with ODC and thereby sterically blocks ODC homodimerization.</text>
</comment>
<reference evidence="7" key="1">
    <citation type="journal article" date="2017" name="Genome Biol.">
        <title>Comparative genomics reveals high biological diversity and specific adaptations in the industrially and medically important fungal genus Aspergillus.</title>
        <authorList>
            <person name="de Vries R.P."/>
            <person name="Riley R."/>
            <person name="Wiebenga A."/>
            <person name="Aguilar-Osorio G."/>
            <person name="Amillis S."/>
            <person name="Uchima C.A."/>
            <person name="Anderluh G."/>
            <person name="Asadollahi M."/>
            <person name="Askin M."/>
            <person name="Barry K."/>
            <person name="Battaglia E."/>
            <person name="Bayram O."/>
            <person name="Benocci T."/>
            <person name="Braus-Stromeyer S.A."/>
            <person name="Caldana C."/>
            <person name="Canovas D."/>
            <person name="Cerqueira G.C."/>
            <person name="Chen F."/>
            <person name="Chen W."/>
            <person name="Choi C."/>
            <person name="Clum A."/>
            <person name="Dos Santos R.A."/>
            <person name="Damasio A.R."/>
            <person name="Diallinas G."/>
            <person name="Emri T."/>
            <person name="Fekete E."/>
            <person name="Flipphi M."/>
            <person name="Freyberg S."/>
            <person name="Gallo A."/>
            <person name="Gournas C."/>
            <person name="Habgood R."/>
            <person name="Hainaut M."/>
            <person name="Harispe M.L."/>
            <person name="Henrissat B."/>
            <person name="Hilden K.S."/>
            <person name="Hope R."/>
            <person name="Hossain A."/>
            <person name="Karabika E."/>
            <person name="Karaffa L."/>
            <person name="Karanyi Z."/>
            <person name="Krasevec N."/>
            <person name="Kuo A."/>
            <person name="Kusch H."/>
            <person name="LaButti K."/>
            <person name="Lagendijk E.L."/>
            <person name="Lapidus A."/>
            <person name="Levasseur A."/>
            <person name="Lindquist E."/>
            <person name="Lipzen A."/>
            <person name="Logrieco A.F."/>
            <person name="MacCabe A."/>
            <person name="Maekelae M.R."/>
            <person name="Malavazi I."/>
            <person name="Melin P."/>
            <person name="Meyer V."/>
            <person name="Mielnichuk N."/>
            <person name="Miskei M."/>
            <person name="Molnar A.P."/>
            <person name="Mule G."/>
            <person name="Ngan C.Y."/>
            <person name="Orejas M."/>
            <person name="Orosz E."/>
            <person name="Ouedraogo J.P."/>
            <person name="Overkamp K.M."/>
            <person name="Park H.-S."/>
            <person name="Perrone G."/>
            <person name="Piumi F."/>
            <person name="Punt P.J."/>
            <person name="Ram A.F."/>
            <person name="Ramon A."/>
            <person name="Rauscher S."/>
            <person name="Record E."/>
            <person name="Riano-Pachon D.M."/>
            <person name="Robert V."/>
            <person name="Roehrig J."/>
            <person name="Ruller R."/>
            <person name="Salamov A."/>
            <person name="Salih N.S."/>
            <person name="Samson R.A."/>
            <person name="Sandor E."/>
            <person name="Sanguinetti M."/>
            <person name="Schuetze T."/>
            <person name="Sepcic K."/>
            <person name="Shelest E."/>
            <person name="Sherlock G."/>
            <person name="Sophianopoulou V."/>
            <person name="Squina F.M."/>
            <person name="Sun H."/>
            <person name="Susca A."/>
            <person name="Todd R.B."/>
            <person name="Tsang A."/>
            <person name="Unkles S.E."/>
            <person name="van de Wiele N."/>
            <person name="van Rossen-Uffink D."/>
            <person name="Oliveira J.V."/>
            <person name="Vesth T.C."/>
            <person name="Visser J."/>
            <person name="Yu J.-H."/>
            <person name="Zhou M."/>
            <person name="Andersen M.R."/>
            <person name="Archer D.B."/>
            <person name="Baker S.E."/>
            <person name="Benoit I."/>
            <person name="Brakhage A.A."/>
            <person name="Braus G.H."/>
            <person name="Fischer R."/>
            <person name="Frisvad J.C."/>
            <person name="Goldman G.H."/>
            <person name="Houbraken J."/>
            <person name="Oakley B."/>
            <person name="Pocsi I."/>
            <person name="Scazzocchio C."/>
            <person name="Seiboth B."/>
            <person name="vanKuyk P.A."/>
            <person name="Wortman J."/>
            <person name="Dyer P.S."/>
            <person name="Grigoriev I.V."/>
        </authorList>
    </citation>
    <scope>NUCLEOTIDE SEQUENCE [LARGE SCALE GENOMIC DNA]</scope>
    <source>
        <strain evidence="7">CBS 593.65</strain>
    </source>
</reference>
<dbReference type="EMBL" id="KV878587">
    <property type="protein sequence ID" value="OJJ57809.1"/>
    <property type="molecule type" value="Genomic_DNA"/>
</dbReference>
<comment type="function">
    <text evidence="1">Ornithine decarboxylase (ODC) antizyme protein that negatively regulates ODC activity and intracellular polyamine biosynthesis in response to increased intracellular polyamine levels. Binds to ODC monomers, inhibiting the assembly of the functional ODC homodimer, and targets the monomers for ubiquitin-independent proteolytic destruction by the 26S proteasome.</text>
</comment>
<keyword evidence="5" id="KW-0688">Ribosomal frameshifting</keyword>
<dbReference type="InterPro" id="IPR002993">
    <property type="entry name" value="ODC_AZ"/>
</dbReference>
<dbReference type="Proteomes" id="UP000184356">
    <property type="component" value="Unassembled WGS sequence"/>
</dbReference>
<dbReference type="InterPro" id="IPR038581">
    <property type="entry name" value="ODC_AZ_sf"/>
</dbReference>
<dbReference type="GO" id="GO:0005634">
    <property type="term" value="C:nucleus"/>
    <property type="evidence" value="ECO:0007669"/>
    <property type="project" value="TreeGrafter"/>
</dbReference>
<organism evidence="6 7">
    <name type="scientific">Aspergillus sydowii CBS 593.65</name>
    <dbReference type="NCBI Taxonomy" id="1036612"/>
    <lineage>
        <taxon>Eukaryota</taxon>
        <taxon>Fungi</taxon>
        <taxon>Dikarya</taxon>
        <taxon>Ascomycota</taxon>
        <taxon>Pezizomycotina</taxon>
        <taxon>Eurotiomycetes</taxon>
        <taxon>Eurotiomycetidae</taxon>
        <taxon>Eurotiales</taxon>
        <taxon>Aspergillaceae</taxon>
        <taxon>Aspergillus</taxon>
        <taxon>Aspergillus subgen. Nidulantes</taxon>
    </lineage>
</organism>
<dbReference type="VEuPathDB" id="FungiDB:ASPSYDRAFT_153618"/>
<dbReference type="GO" id="GO:0045732">
    <property type="term" value="P:positive regulation of protein catabolic process"/>
    <property type="evidence" value="ECO:0007669"/>
    <property type="project" value="TreeGrafter"/>
</dbReference>
<gene>
    <name evidence="6" type="ORF">ASPSYDRAFT_153618</name>
</gene>
<dbReference type="InterPro" id="IPR016181">
    <property type="entry name" value="Acyl_CoA_acyltransferase"/>
</dbReference>
<dbReference type="PANTHER" id="PTHR10279">
    <property type="entry name" value="ORNITHINE DECARBOXYLASE ANTIZYME"/>
    <property type="match status" value="1"/>
</dbReference>
<evidence type="ECO:0000256" key="2">
    <source>
        <dbReference type="ARBA" id="ARBA00008796"/>
    </source>
</evidence>
<dbReference type="SUPFAM" id="SSF55729">
    <property type="entry name" value="Acyl-CoA N-acyltransferases (Nat)"/>
    <property type="match status" value="1"/>
</dbReference>
<dbReference type="GO" id="GO:0005737">
    <property type="term" value="C:cytoplasm"/>
    <property type="evidence" value="ECO:0007669"/>
    <property type="project" value="TreeGrafter"/>
</dbReference>
<evidence type="ECO:0000313" key="6">
    <source>
        <dbReference type="EMBL" id="OJJ57809.1"/>
    </source>
</evidence>
<accession>A0A1L9TEG1</accession>
<dbReference type="Gene3D" id="3.40.630.60">
    <property type="match status" value="1"/>
</dbReference>
<evidence type="ECO:0000256" key="1">
    <source>
        <dbReference type="ARBA" id="ARBA00002307"/>
    </source>
</evidence>
<comment type="similarity">
    <text evidence="2">Belongs to the ODC antizyme family.</text>
</comment>
<evidence type="ECO:0000313" key="7">
    <source>
        <dbReference type="Proteomes" id="UP000184356"/>
    </source>
</evidence>
<dbReference type="OrthoDB" id="6407410at2759"/>
<name>A0A1L9TEG1_9EURO</name>
<dbReference type="GO" id="GO:0008073">
    <property type="term" value="F:ornithine decarboxylase inhibitor activity"/>
    <property type="evidence" value="ECO:0007669"/>
    <property type="project" value="InterPro"/>
</dbReference>
<dbReference type="STRING" id="1036612.A0A1L9TEG1"/>
<dbReference type="GO" id="GO:0075523">
    <property type="term" value="P:viral translational frameshifting"/>
    <property type="evidence" value="ECO:0007669"/>
    <property type="project" value="UniProtKB-KW"/>
</dbReference>
<protein>
    <recommendedName>
        <fullName evidence="4">Ornithine decarboxylase antizyme</fullName>
    </recommendedName>
</protein>
<proteinExistence type="inferred from homology"/>
<sequence>MNNSSSTPNLLQRFLDKNPQTTVFASCYSVDSPTSTVNGFHYCTTNGAGDFTFQECSGIPEVPSGLKTYPISPPLDTSLASTIGSNYMVNDSPEQKGEATHIIPGECERLFCDKLSGIFLGERNLHRQESHGVDASRIQLHNDEYVNGRIGRWVEVLDYTSDLIYRGFVTNTTDERALFVFLPETLLRHGLKSGLIALFELASVQAFGCSQIVACVPRSQDGTELEITRNLGWCGFGLTTLQPWDNENRLSTPVSTRWIFLGAEV</sequence>
<dbReference type="GeneID" id="63758375"/>
<dbReference type="PANTHER" id="PTHR10279:SF10">
    <property type="entry name" value="ORNITHINE DECARBOXYLASE ANTIZYME"/>
    <property type="match status" value="1"/>
</dbReference>